<evidence type="ECO:0000313" key="1">
    <source>
        <dbReference type="EMBL" id="GAI90290.1"/>
    </source>
</evidence>
<dbReference type="EMBL" id="BARW01021638">
    <property type="protein sequence ID" value="GAI90290.1"/>
    <property type="molecule type" value="Genomic_DNA"/>
</dbReference>
<name>X1TRU0_9ZZZZ</name>
<gene>
    <name evidence="1" type="ORF">S12H4_36311</name>
</gene>
<comment type="caution">
    <text evidence="1">The sequence shown here is derived from an EMBL/GenBank/DDBJ whole genome shotgun (WGS) entry which is preliminary data.</text>
</comment>
<reference evidence="1" key="1">
    <citation type="journal article" date="2014" name="Front. Microbiol.">
        <title>High frequency of phylogenetically diverse reductive dehalogenase-homologous genes in deep subseafloor sedimentary metagenomes.</title>
        <authorList>
            <person name="Kawai M."/>
            <person name="Futagami T."/>
            <person name="Toyoda A."/>
            <person name="Takaki Y."/>
            <person name="Nishi S."/>
            <person name="Hori S."/>
            <person name="Arai W."/>
            <person name="Tsubouchi T."/>
            <person name="Morono Y."/>
            <person name="Uchiyama I."/>
            <person name="Ito T."/>
            <person name="Fujiyama A."/>
            <person name="Inagaki F."/>
            <person name="Takami H."/>
        </authorList>
    </citation>
    <scope>NUCLEOTIDE SEQUENCE</scope>
    <source>
        <strain evidence="1">Expedition CK06-06</strain>
    </source>
</reference>
<proteinExistence type="predicted"/>
<accession>X1TRU0</accession>
<sequence>MNSREMKKALKYFLAREIFLQKDLQDKFLVLEGLMPTSEATERRFTKVILELREESK</sequence>
<protein>
    <submittedName>
        <fullName evidence="1">Uncharacterized protein</fullName>
    </submittedName>
</protein>
<dbReference type="AlphaFoldDB" id="X1TRU0"/>
<organism evidence="1">
    <name type="scientific">marine sediment metagenome</name>
    <dbReference type="NCBI Taxonomy" id="412755"/>
    <lineage>
        <taxon>unclassified sequences</taxon>
        <taxon>metagenomes</taxon>
        <taxon>ecological metagenomes</taxon>
    </lineage>
</organism>